<keyword evidence="4 6" id="KW-1133">Transmembrane helix</keyword>
<evidence type="ECO:0000259" key="7">
    <source>
        <dbReference type="Pfam" id="PF00482"/>
    </source>
</evidence>
<evidence type="ECO:0000256" key="4">
    <source>
        <dbReference type="ARBA" id="ARBA00022989"/>
    </source>
</evidence>
<accession>A0A7K1UIE3</accession>
<dbReference type="AlphaFoldDB" id="A0A7K1UIE3"/>
<dbReference type="InterPro" id="IPR018076">
    <property type="entry name" value="T2SS_GspF_dom"/>
</dbReference>
<feature type="transmembrane region" description="Helical" evidence="6">
    <location>
        <begin position="6"/>
        <end position="28"/>
    </location>
</feature>
<dbReference type="PANTHER" id="PTHR35007:SF4">
    <property type="entry name" value="CONSERVED TRANSMEMBRANE PROTEIN-RELATED"/>
    <property type="match status" value="1"/>
</dbReference>
<evidence type="ECO:0000256" key="5">
    <source>
        <dbReference type="ARBA" id="ARBA00023136"/>
    </source>
</evidence>
<dbReference type="GO" id="GO:0005886">
    <property type="term" value="C:plasma membrane"/>
    <property type="evidence" value="ECO:0007669"/>
    <property type="project" value="UniProtKB-SubCell"/>
</dbReference>
<dbReference type="OrthoDB" id="5185234at2"/>
<sequence>MTSIHLWAAVAGLVGAAGLLLLVAGLPVMNRPQLAERVAPYVRSAAPEAAAPARATGSLAVAARIFTPGLQAAAERLSSWGLAPSTETLVKRLRQAGVSTTPGEYRLQQLSWASAGAAAGVLLSIGAAAAGRFSLPAAVLITAGATVLGAATCDVRLTSRINRRRTRMLAEFPTIAELLALAVSAGETAPGAFQRIARSCRGELAGELTELTRRTQAGVPFSSALRQLSTEIEAPAVSRFFDGVMVAVERGTPLAEVMRAQAADARELTKRELMEAAGRKEVGMLAPVVFGILPLTIVFAAFPGLALLQIGL</sequence>
<evidence type="ECO:0000256" key="2">
    <source>
        <dbReference type="ARBA" id="ARBA00022475"/>
    </source>
</evidence>
<feature type="transmembrane region" description="Helical" evidence="6">
    <location>
        <begin position="110"/>
        <end position="131"/>
    </location>
</feature>
<proteinExistence type="predicted"/>
<comment type="subcellular location">
    <subcellularLocation>
        <location evidence="1">Cell membrane</location>
        <topology evidence="1">Multi-pass membrane protein</topology>
    </subcellularLocation>
</comment>
<evidence type="ECO:0000256" key="6">
    <source>
        <dbReference type="SAM" id="Phobius"/>
    </source>
</evidence>
<keyword evidence="9" id="KW-1185">Reference proteome</keyword>
<dbReference type="PANTHER" id="PTHR35007">
    <property type="entry name" value="INTEGRAL MEMBRANE PROTEIN-RELATED"/>
    <property type="match status" value="1"/>
</dbReference>
<dbReference type="Pfam" id="PF00482">
    <property type="entry name" value="T2SSF"/>
    <property type="match status" value="1"/>
</dbReference>
<dbReference type="EMBL" id="WRPM01000051">
    <property type="protein sequence ID" value="MVT26176.1"/>
    <property type="molecule type" value="Genomic_DNA"/>
</dbReference>
<evidence type="ECO:0000256" key="1">
    <source>
        <dbReference type="ARBA" id="ARBA00004651"/>
    </source>
</evidence>
<evidence type="ECO:0000256" key="3">
    <source>
        <dbReference type="ARBA" id="ARBA00022692"/>
    </source>
</evidence>
<name>A0A7K1UIE3_9MICC</name>
<feature type="transmembrane region" description="Helical" evidence="6">
    <location>
        <begin position="137"/>
        <end position="157"/>
    </location>
</feature>
<keyword evidence="3 6" id="KW-0812">Transmembrane</keyword>
<keyword evidence="2" id="KW-1003">Cell membrane</keyword>
<keyword evidence="5 6" id="KW-0472">Membrane</keyword>
<reference evidence="8 9" key="1">
    <citation type="submission" date="2019-12" db="EMBL/GenBank/DDBJ databases">
        <title>Nesterenkonia muleiensis sp. nov., a novel actinobacterium isolated from sap of Populus euphratica.</title>
        <authorList>
            <person name="Wang R."/>
        </authorList>
    </citation>
    <scope>NUCLEOTIDE SEQUENCE [LARGE SCALE GENOMIC DNA]</scope>
    <source>
        <strain evidence="8 9">F10</strain>
    </source>
</reference>
<evidence type="ECO:0000313" key="8">
    <source>
        <dbReference type="EMBL" id="MVT26176.1"/>
    </source>
</evidence>
<organism evidence="8 9">
    <name type="scientific">Nesterenkonia alkaliphila</name>
    <dbReference type="NCBI Taxonomy" id="1463631"/>
    <lineage>
        <taxon>Bacteria</taxon>
        <taxon>Bacillati</taxon>
        <taxon>Actinomycetota</taxon>
        <taxon>Actinomycetes</taxon>
        <taxon>Micrococcales</taxon>
        <taxon>Micrococcaceae</taxon>
        <taxon>Nesterenkonia</taxon>
    </lineage>
</organism>
<dbReference type="RefSeq" id="WP_157322867.1">
    <property type="nucleotide sequence ID" value="NZ_BMFX01000006.1"/>
</dbReference>
<comment type="caution">
    <text evidence="8">The sequence shown here is derived from an EMBL/GenBank/DDBJ whole genome shotgun (WGS) entry which is preliminary data.</text>
</comment>
<dbReference type="Proteomes" id="UP000460157">
    <property type="component" value="Unassembled WGS sequence"/>
</dbReference>
<evidence type="ECO:0000313" key="9">
    <source>
        <dbReference type="Proteomes" id="UP000460157"/>
    </source>
</evidence>
<gene>
    <name evidence="8" type="ORF">GNZ21_07365</name>
</gene>
<feature type="transmembrane region" description="Helical" evidence="6">
    <location>
        <begin position="284"/>
        <end position="310"/>
    </location>
</feature>
<feature type="domain" description="Type II secretion system protein GspF" evidence="7">
    <location>
        <begin position="176"/>
        <end position="299"/>
    </location>
</feature>
<protein>
    <submittedName>
        <fullName evidence="8">Type II secretion system protein F</fullName>
    </submittedName>
</protein>